<dbReference type="GO" id="GO:0005634">
    <property type="term" value="C:nucleus"/>
    <property type="evidence" value="ECO:0007669"/>
    <property type="project" value="UniProtKB-SubCell"/>
</dbReference>
<evidence type="ECO:0000256" key="3">
    <source>
        <dbReference type="ARBA" id="ARBA00022771"/>
    </source>
</evidence>
<dbReference type="PANTHER" id="PTHR14003:SF19">
    <property type="entry name" value="YY2 TRANSCRIPTION FACTOR"/>
    <property type="match status" value="1"/>
</dbReference>
<feature type="domain" description="C2H2-type" evidence="8">
    <location>
        <begin position="277"/>
        <end position="304"/>
    </location>
</feature>
<dbReference type="Gene3D" id="3.40.1800.20">
    <property type="match status" value="1"/>
</dbReference>
<dbReference type="PANTHER" id="PTHR14003">
    <property type="entry name" value="TRANSCRIPTIONAL REPRESSOR PROTEIN YY"/>
    <property type="match status" value="1"/>
</dbReference>
<dbReference type="PROSITE" id="PS51915">
    <property type="entry name" value="ZAD"/>
    <property type="match status" value="1"/>
</dbReference>
<dbReference type="AlphaFoldDB" id="A0AB39Z2K8"/>
<feature type="compositionally biased region" description="Basic and acidic residues" evidence="7">
    <location>
        <begin position="92"/>
        <end position="104"/>
    </location>
</feature>
<dbReference type="SMART" id="SM00355">
    <property type="entry name" value="ZnF_C2H2"/>
    <property type="match status" value="5"/>
</dbReference>
<sequence length="347" mass="40309">MDLKVCRTCGKSTNTDGSLNIFEERNQITLEHIKLITGALLENCTTLPNLICLPCQTRVKQGISFRERCLEVEKKLLESLNEEVLMKTSPESPKRISEPEEHLEQSQISIEIERMDNVYIETSETAYHKLEDILSESEINDDANNDDDIAYSEVDYLLSESDQELDKVPDLQNAPASAKTRKRRKFCDTNGTFVCEECGNHIKGRIAFILHCKRHRGVKEFECEFCEDRFCTPAELKRHTRRHTGEKPFKCRHCSRSFSDYSTRLKHERTHTNERPFACKECNSAFTTAYILKNHMLVHTGERAFKCNLCDKSFSRDTHLITHYRSNAHKRNMLKESTIDQDSEEFI</sequence>
<dbReference type="Proteomes" id="UP001652628">
    <property type="component" value="Chromosome 3"/>
</dbReference>
<feature type="domain" description="C2H2-type" evidence="8">
    <location>
        <begin position="221"/>
        <end position="248"/>
    </location>
</feature>
<evidence type="ECO:0000256" key="5">
    <source>
        <dbReference type="PROSITE-ProRule" id="PRU00042"/>
    </source>
</evidence>
<evidence type="ECO:0000313" key="10">
    <source>
        <dbReference type="Proteomes" id="UP001652628"/>
    </source>
</evidence>
<accession>A0AB39Z2K8</accession>
<evidence type="ECO:0000259" key="8">
    <source>
        <dbReference type="PROSITE" id="PS50157"/>
    </source>
</evidence>
<feature type="domain" description="C2H2-type" evidence="8">
    <location>
        <begin position="305"/>
        <end position="329"/>
    </location>
</feature>
<dbReference type="GO" id="GO:0003677">
    <property type="term" value="F:DNA binding"/>
    <property type="evidence" value="ECO:0007669"/>
    <property type="project" value="UniProtKB-KW"/>
</dbReference>
<dbReference type="PROSITE" id="PS00028">
    <property type="entry name" value="ZINC_FINGER_C2H2_1"/>
    <property type="match status" value="5"/>
</dbReference>
<organism evidence="10 11">
    <name type="scientific">Drosophila suzukii</name>
    <name type="common">Spotted-wing drosophila fruit fly</name>
    <dbReference type="NCBI Taxonomy" id="28584"/>
    <lineage>
        <taxon>Eukaryota</taxon>
        <taxon>Metazoa</taxon>
        <taxon>Ecdysozoa</taxon>
        <taxon>Arthropoda</taxon>
        <taxon>Hexapoda</taxon>
        <taxon>Insecta</taxon>
        <taxon>Pterygota</taxon>
        <taxon>Neoptera</taxon>
        <taxon>Endopterygota</taxon>
        <taxon>Diptera</taxon>
        <taxon>Brachycera</taxon>
        <taxon>Muscomorpha</taxon>
        <taxon>Ephydroidea</taxon>
        <taxon>Drosophilidae</taxon>
        <taxon>Drosophila</taxon>
        <taxon>Sophophora</taxon>
    </lineage>
</organism>
<evidence type="ECO:0000256" key="6">
    <source>
        <dbReference type="PROSITE-ProRule" id="PRU01263"/>
    </source>
</evidence>
<proteinExistence type="predicted"/>
<dbReference type="SMART" id="SM00868">
    <property type="entry name" value="zf-AD"/>
    <property type="match status" value="1"/>
</dbReference>
<evidence type="ECO:0000259" key="9">
    <source>
        <dbReference type="PROSITE" id="PS51915"/>
    </source>
</evidence>
<dbReference type="InterPro" id="IPR036236">
    <property type="entry name" value="Znf_C2H2_sf"/>
</dbReference>
<dbReference type="GO" id="GO:0008270">
    <property type="term" value="F:zinc ion binding"/>
    <property type="evidence" value="ECO:0007669"/>
    <property type="project" value="UniProtKB-UniRule"/>
</dbReference>
<feature type="binding site" evidence="6">
    <location>
        <position position="9"/>
    </location>
    <ligand>
        <name>Zn(2+)</name>
        <dbReference type="ChEBI" id="CHEBI:29105"/>
    </ligand>
</feature>
<dbReference type="GeneID" id="108007962"/>
<name>A0AB39Z2K8_DROSZ</name>
<feature type="domain" description="ZAD" evidence="9">
    <location>
        <begin position="4"/>
        <end position="79"/>
    </location>
</feature>
<dbReference type="GO" id="GO:0006355">
    <property type="term" value="P:regulation of DNA-templated transcription"/>
    <property type="evidence" value="ECO:0007669"/>
    <property type="project" value="UniProtKB-ARBA"/>
</dbReference>
<dbReference type="InterPro" id="IPR013087">
    <property type="entry name" value="Znf_C2H2_type"/>
</dbReference>
<evidence type="ECO:0000256" key="2">
    <source>
        <dbReference type="ARBA" id="ARBA00022737"/>
    </source>
</evidence>
<dbReference type="RefSeq" id="XP_016927221.3">
    <property type="nucleotide sequence ID" value="XM_017071732.4"/>
</dbReference>
<dbReference type="GO" id="GO:0030674">
    <property type="term" value="F:protein-macromolecule adaptor activity"/>
    <property type="evidence" value="ECO:0007669"/>
    <property type="project" value="UniProtKB-ARBA"/>
</dbReference>
<dbReference type="SUPFAM" id="SSF57667">
    <property type="entry name" value="beta-beta-alpha zinc fingers"/>
    <property type="match status" value="3"/>
</dbReference>
<dbReference type="PROSITE" id="PS50157">
    <property type="entry name" value="ZINC_FINGER_C2H2_2"/>
    <property type="match status" value="5"/>
</dbReference>
<evidence type="ECO:0000313" key="11">
    <source>
        <dbReference type="RefSeq" id="XP_016927221.3"/>
    </source>
</evidence>
<keyword evidence="1 6" id="KW-0479">Metal-binding</keyword>
<reference evidence="11" key="1">
    <citation type="submission" date="2025-08" db="UniProtKB">
        <authorList>
            <consortium name="RefSeq"/>
        </authorList>
    </citation>
    <scope>IDENTIFICATION</scope>
</reference>
<evidence type="ECO:0000256" key="1">
    <source>
        <dbReference type="ARBA" id="ARBA00022723"/>
    </source>
</evidence>
<dbReference type="SUPFAM" id="SSF57716">
    <property type="entry name" value="Glucocorticoid receptor-like (DNA-binding domain)"/>
    <property type="match status" value="1"/>
</dbReference>
<feature type="domain" description="C2H2-type" evidence="8">
    <location>
        <begin position="249"/>
        <end position="276"/>
    </location>
</feature>
<gene>
    <name evidence="11" type="primary">ranshi</name>
</gene>
<keyword evidence="4 6" id="KW-0862">Zinc</keyword>
<keyword evidence="3 5" id="KW-0863">Zinc-finger</keyword>
<keyword evidence="10" id="KW-1185">Reference proteome</keyword>
<dbReference type="Pfam" id="PF07776">
    <property type="entry name" value="zf-AD"/>
    <property type="match status" value="1"/>
</dbReference>
<protein>
    <submittedName>
        <fullName evidence="11">Transcription factor Ouib</fullName>
    </submittedName>
</protein>
<feature type="binding site" evidence="6">
    <location>
        <position position="6"/>
    </location>
    <ligand>
        <name>Zn(2+)</name>
        <dbReference type="ChEBI" id="CHEBI:29105"/>
    </ligand>
</feature>
<feature type="region of interest" description="Disordered" evidence="7">
    <location>
        <begin position="87"/>
        <end position="106"/>
    </location>
</feature>
<dbReference type="InterPro" id="IPR012934">
    <property type="entry name" value="Znf_AD"/>
</dbReference>
<feature type="binding site" evidence="6">
    <location>
        <position position="52"/>
    </location>
    <ligand>
        <name>Zn(2+)</name>
        <dbReference type="ChEBI" id="CHEBI:29105"/>
    </ligand>
</feature>
<dbReference type="Pfam" id="PF12874">
    <property type="entry name" value="zf-met"/>
    <property type="match status" value="1"/>
</dbReference>
<evidence type="ECO:0000256" key="4">
    <source>
        <dbReference type="ARBA" id="ARBA00022833"/>
    </source>
</evidence>
<dbReference type="Gene3D" id="3.30.160.60">
    <property type="entry name" value="Classic Zinc Finger"/>
    <property type="match status" value="4"/>
</dbReference>
<evidence type="ECO:0000256" key="7">
    <source>
        <dbReference type="SAM" id="MobiDB-lite"/>
    </source>
</evidence>
<feature type="binding site" evidence="6">
    <location>
        <position position="55"/>
    </location>
    <ligand>
        <name>Zn(2+)</name>
        <dbReference type="ChEBI" id="CHEBI:29105"/>
    </ligand>
</feature>
<feature type="domain" description="C2H2-type" evidence="8">
    <location>
        <begin position="193"/>
        <end position="220"/>
    </location>
</feature>
<keyword evidence="2" id="KW-0677">Repeat</keyword>